<dbReference type="InterPro" id="IPR044865">
    <property type="entry name" value="MRH_dom"/>
</dbReference>
<evidence type="ECO:0000256" key="18">
    <source>
        <dbReference type="SAM" id="Phobius"/>
    </source>
</evidence>
<keyword evidence="16" id="KW-1015">Disulfide bond</keyword>
<accession>A0A9D4C8G1</accession>
<dbReference type="Gene3D" id="2.70.130.10">
    <property type="entry name" value="Mannose-6-phosphate receptor binding domain"/>
    <property type="match status" value="1"/>
</dbReference>
<evidence type="ECO:0000256" key="6">
    <source>
        <dbReference type="ARBA" id="ARBA00013776"/>
    </source>
</evidence>
<organism evidence="21 22">
    <name type="scientific">Dreissena polymorpha</name>
    <name type="common">Zebra mussel</name>
    <name type="synonym">Mytilus polymorpha</name>
    <dbReference type="NCBI Taxonomy" id="45954"/>
    <lineage>
        <taxon>Eukaryota</taxon>
        <taxon>Metazoa</taxon>
        <taxon>Spiralia</taxon>
        <taxon>Lophotrochozoa</taxon>
        <taxon>Mollusca</taxon>
        <taxon>Bivalvia</taxon>
        <taxon>Autobranchia</taxon>
        <taxon>Heteroconchia</taxon>
        <taxon>Euheterodonta</taxon>
        <taxon>Imparidentia</taxon>
        <taxon>Neoheterodontei</taxon>
        <taxon>Myida</taxon>
        <taxon>Dreissenoidea</taxon>
        <taxon>Dreissenidae</taxon>
        <taxon>Dreissena</taxon>
    </lineage>
</organism>
<reference evidence="21" key="1">
    <citation type="journal article" date="2019" name="bioRxiv">
        <title>The Genome of the Zebra Mussel, Dreissena polymorpha: A Resource for Invasive Species Research.</title>
        <authorList>
            <person name="McCartney M.A."/>
            <person name="Auch B."/>
            <person name="Kono T."/>
            <person name="Mallez S."/>
            <person name="Zhang Y."/>
            <person name="Obille A."/>
            <person name="Becker A."/>
            <person name="Abrahante J.E."/>
            <person name="Garbe J."/>
            <person name="Badalamenti J.P."/>
            <person name="Herman A."/>
            <person name="Mangelson H."/>
            <person name="Liachko I."/>
            <person name="Sullivan S."/>
            <person name="Sone E.D."/>
            <person name="Koren S."/>
            <person name="Silverstein K.A.T."/>
            <person name="Beckman K.B."/>
            <person name="Gohl D.M."/>
        </authorList>
    </citation>
    <scope>NUCLEOTIDE SEQUENCE</scope>
    <source>
        <strain evidence="21">Duluth1</strain>
        <tissue evidence="21">Whole animal</tissue>
    </source>
</reference>
<keyword evidence="10" id="KW-0653">Protein transport</keyword>
<evidence type="ECO:0000256" key="16">
    <source>
        <dbReference type="ARBA" id="ARBA00023157"/>
    </source>
</evidence>
<evidence type="ECO:0000256" key="10">
    <source>
        <dbReference type="ARBA" id="ARBA00022927"/>
    </source>
</evidence>
<keyword evidence="14" id="KW-0496">Mitochondrion</keyword>
<evidence type="ECO:0000256" key="17">
    <source>
        <dbReference type="ARBA" id="ARBA00023329"/>
    </source>
</evidence>
<evidence type="ECO:0000313" key="21">
    <source>
        <dbReference type="EMBL" id="KAH3719396.1"/>
    </source>
</evidence>
<proteinExistence type="inferred from homology"/>
<dbReference type="PROSITE" id="PS51914">
    <property type="entry name" value="MRH"/>
    <property type="match status" value="1"/>
</dbReference>
<evidence type="ECO:0000259" key="20">
    <source>
        <dbReference type="PROSITE" id="PS51914"/>
    </source>
</evidence>
<comment type="subcellular location">
    <subcellularLocation>
        <location evidence="2">Cytoplasmic vesicle membrane</location>
        <topology evidence="2">Single-pass type I membrane protein</topology>
    </subcellularLocation>
    <subcellularLocation>
        <location evidence="3">Golgi apparatus membrane</location>
    </subcellularLocation>
    <subcellularLocation>
        <location evidence="1">Mitochondrion membrane</location>
        <topology evidence="1">Single-pass membrane protein</topology>
    </subcellularLocation>
    <subcellularLocation>
        <location evidence="4">Preautophagosomal structure membrane</location>
        <topology evidence="4">Single-pass type I membrane protein</topology>
    </subcellularLocation>
</comment>
<evidence type="ECO:0000256" key="2">
    <source>
        <dbReference type="ARBA" id="ARBA00004358"/>
    </source>
</evidence>
<reference evidence="21" key="2">
    <citation type="submission" date="2020-11" db="EMBL/GenBank/DDBJ databases">
        <authorList>
            <person name="McCartney M.A."/>
            <person name="Auch B."/>
            <person name="Kono T."/>
            <person name="Mallez S."/>
            <person name="Becker A."/>
            <person name="Gohl D.M."/>
            <person name="Silverstein K.A.T."/>
            <person name="Koren S."/>
            <person name="Bechman K.B."/>
            <person name="Herman A."/>
            <person name="Abrahante J.E."/>
            <person name="Garbe J."/>
        </authorList>
    </citation>
    <scope>NUCLEOTIDE SEQUENCE</scope>
    <source>
        <strain evidence="21">Duluth1</strain>
        <tissue evidence="21">Whole animal</tissue>
    </source>
</reference>
<dbReference type="GO" id="GO:0005802">
    <property type="term" value="C:trans-Golgi network"/>
    <property type="evidence" value="ECO:0007669"/>
    <property type="project" value="TreeGrafter"/>
</dbReference>
<keyword evidence="11 18" id="KW-1133">Transmembrane helix</keyword>
<feature type="signal peptide" evidence="19">
    <location>
        <begin position="1"/>
        <end position="24"/>
    </location>
</feature>
<dbReference type="GO" id="GO:0015031">
    <property type="term" value="P:protein transport"/>
    <property type="evidence" value="ECO:0007669"/>
    <property type="project" value="UniProtKB-KW"/>
</dbReference>
<dbReference type="GO" id="GO:0031966">
    <property type="term" value="C:mitochondrial membrane"/>
    <property type="evidence" value="ECO:0007669"/>
    <property type="project" value="UniProtKB-SubCell"/>
</dbReference>
<dbReference type="Pfam" id="PF09451">
    <property type="entry name" value="ATG27"/>
    <property type="match status" value="1"/>
</dbReference>
<evidence type="ECO:0000256" key="4">
    <source>
        <dbReference type="ARBA" id="ARBA00004472"/>
    </source>
</evidence>
<dbReference type="InterPro" id="IPR009011">
    <property type="entry name" value="Man6P_isomerase_rcpt-bd_dom_sf"/>
</dbReference>
<evidence type="ECO:0000256" key="19">
    <source>
        <dbReference type="SAM" id="SignalP"/>
    </source>
</evidence>
<evidence type="ECO:0000313" key="22">
    <source>
        <dbReference type="Proteomes" id="UP000828390"/>
    </source>
</evidence>
<name>A0A9D4C8G1_DREPO</name>
<dbReference type="EMBL" id="JAIWYP010000013">
    <property type="protein sequence ID" value="KAH3719396.1"/>
    <property type="molecule type" value="Genomic_DNA"/>
</dbReference>
<protein>
    <recommendedName>
        <fullName evidence="6">Autophagy-related protein 27</fullName>
    </recommendedName>
</protein>
<keyword evidence="8 18" id="KW-0812">Transmembrane</keyword>
<keyword evidence="7" id="KW-0813">Transport</keyword>
<keyword evidence="9 19" id="KW-0732">Signal</keyword>
<dbReference type="FunFam" id="2.70.130.10:FF:000029">
    <property type="entry name" value="uncharacterized protein LOC100184158"/>
    <property type="match status" value="1"/>
</dbReference>
<evidence type="ECO:0000256" key="11">
    <source>
        <dbReference type="ARBA" id="ARBA00022989"/>
    </source>
</evidence>
<keyword evidence="17" id="KW-0968">Cytoplasmic vesicle</keyword>
<dbReference type="AlphaFoldDB" id="A0A9D4C8G1"/>
<sequence>MKPQTPFVACVLFAIATVGTMVTGKNCNYKSSCSCVFDDGSGMVDLSALKPTPGTPMFKDQPSQRDYYLFSYNPCVPFNEGTCTNVAVCQYDPRYNVYYEIGSQSNAAFSMTGDDVVVTYISDDGVRKTVVTLQCNTDPAASPSITVAGETSTAVYEMTVNAHQACAVPSTGSSGSASLSGGSVMLIIFFSLLLTYMLAGVAFNVVRKQSGMDLIPNRNFWIDVPSLIKDGWSLTMLVVCRRQYGYVSAK</sequence>
<evidence type="ECO:0000256" key="1">
    <source>
        <dbReference type="ARBA" id="ARBA00004304"/>
    </source>
</evidence>
<dbReference type="SUPFAM" id="SSF50911">
    <property type="entry name" value="Mannose 6-phosphate receptor domain"/>
    <property type="match status" value="1"/>
</dbReference>
<comment type="caution">
    <text evidence="21">The sequence shown here is derived from an EMBL/GenBank/DDBJ whole genome shotgun (WGS) entry which is preliminary data.</text>
</comment>
<keyword evidence="13" id="KW-0333">Golgi apparatus</keyword>
<evidence type="ECO:0000256" key="13">
    <source>
        <dbReference type="ARBA" id="ARBA00023034"/>
    </source>
</evidence>
<dbReference type="GO" id="GO:0010008">
    <property type="term" value="C:endosome membrane"/>
    <property type="evidence" value="ECO:0007669"/>
    <property type="project" value="UniProtKB-SubCell"/>
</dbReference>
<feature type="chain" id="PRO_5038802056" description="Autophagy-related protein 27" evidence="19">
    <location>
        <begin position="25"/>
        <end position="250"/>
    </location>
</feature>
<dbReference type="GO" id="GO:0000139">
    <property type="term" value="C:Golgi membrane"/>
    <property type="evidence" value="ECO:0007669"/>
    <property type="project" value="UniProtKB-SubCell"/>
</dbReference>
<evidence type="ECO:0000256" key="8">
    <source>
        <dbReference type="ARBA" id="ARBA00022692"/>
    </source>
</evidence>
<evidence type="ECO:0000256" key="5">
    <source>
        <dbReference type="ARBA" id="ARBA00005363"/>
    </source>
</evidence>
<keyword evidence="15 18" id="KW-0472">Membrane</keyword>
<evidence type="ECO:0000256" key="12">
    <source>
        <dbReference type="ARBA" id="ARBA00023006"/>
    </source>
</evidence>
<comment type="similarity">
    <text evidence="5">Belongs to the ATG27 family.</text>
</comment>
<dbReference type="OrthoDB" id="29460at2759"/>
<evidence type="ECO:0000256" key="3">
    <source>
        <dbReference type="ARBA" id="ARBA00004394"/>
    </source>
</evidence>
<dbReference type="InterPro" id="IPR018939">
    <property type="entry name" value="Autophagy-rel_prot_27"/>
</dbReference>
<feature type="transmembrane region" description="Helical" evidence="18">
    <location>
        <begin position="184"/>
        <end position="206"/>
    </location>
</feature>
<feature type="domain" description="MRH" evidence="20">
    <location>
        <begin position="31"/>
        <end position="168"/>
    </location>
</feature>
<dbReference type="PANTHER" id="PTHR15071:SF0">
    <property type="entry name" value="MANNOSE 6-PHOSPHATE RECEPTOR-LIKE PROTEIN 1"/>
    <property type="match status" value="1"/>
</dbReference>
<evidence type="ECO:0000256" key="9">
    <source>
        <dbReference type="ARBA" id="ARBA00022729"/>
    </source>
</evidence>
<evidence type="ECO:0000256" key="15">
    <source>
        <dbReference type="ARBA" id="ARBA00023136"/>
    </source>
</evidence>
<evidence type="ECO:0000256" key="14">
    <source>
        <dbReference type="ARBA" id="ARBA00023128"/>
    </source>
</evidence>
<keyword evidence="12" id="KW-0072">Autophagy</keyword>
<dbReference type="GO" id="GO:0034045">
    <property type="term" value="C:phagophore assembly site membrane"/>
    <property type="evidence" value="ECO:0007669"/>
    <property type="project" value="UniProtKB-SubCell"/>
</dbReference>
<dbReference type="PANTHER" id="PTHR15071">
    <property type="entry name" value="MANNOSE-6-PHOSPHATE RECEPTOR FAMILY MEMBER"/>
    <property type="match status" value="1"/>
</dbReference>
<gene>
    <name evidence="21" type="ORF">DPMN_062228</name>
</gene>
<dbReference type="GO" id="GO:0006914">
    <property type="term" value="P:autophagy"/>
    <property type="evidence" value="ECO:0007669"/>
    <property type="project" value="UniProtKB-KW"/>
</dbReference>
<keyword evidence="22" id="KW-1185">Reference proteome</keyword>
<dbReference type="Proteomes" id="UP000828390">
    <property type="component" value="Unassembled WGS sequence"/>
</dbReference>
<evidence type="ECO:0000256" key="7">
    <source>
        <dbReference type="ARBA" id="ARBA00022448"/>
    </source>
</evidence>